<comment type="caution">
    <text evidence="1">The sequence shown here is derived from an EMBL/GenBank/DDBJ whole genome shotgun (WGS) entry which is preliminary data.</text>
</comment>
<evidence type="ECO:0000313" key="2">
    <source>
        <dbReference type="Proteomes" id="UP001165960"/>
    </source>
</evidence>
<gene>
    <name evidence="1" type="ORF">DSO57_1027602</name>
</gene>
<organism evidence="1 2">
    <name type="scientific">Entomophthora muscae</name>
    <dbReference type="NCBI Taxonomy" id="34485"/>
    <lineage>
        <taxon>Eukaryota</taxon>
        <taxon>Fungi</taxon>
        <taxon>Fungi incertae sedis</taxon>
        <taxon>Zoopagomycota</taxon>
        <taxon>Entomophthoromycotina</taxon>
        <taxon>Entomophthoromycetes</taxon>
        <taxon>Entomophthorales</taxon>
        <taxon>Entomophthoraceae</taxon>
        <taxon>Entomophthora</taxon>
    </lineage>
</organism>
<dbReference type="Proteomes" id="UP001165960">
    <property type="component" value="Unassembled WGS sequence"/>
</dbReference>
<reference evidence="1" key="1">
    <citation type="submission" date="2022-04" db="EMBL/GenBank/DDBJ databases">
        <title>Genome of the entomopathogenic fungus Entomophthora muscae.</title>
        <authorList>
            <person name="Elya C."/>
            <person name="Lovett B.R."/>
            <person name="Lee E."/>
            <person name="Macias A.M."/>
            <person name="Hajek A.E."/>
            <person name="De Bivort B.L."/>
            <person name="Kasson M.T."/>
            <person name="De Fine Licht H.H."/>
            <person name="Stajich J.E."/>
        </authorList>
    </citation>
    <scope>NUCLEOTIDE SEQUENCE</scope>
    <source>
        <strain evidence="1">Berkeley</strain>
    </source>
</reference>
<protein>
    <submittedName>
        <fullName evidence="1">Uncharacterized protein</fullName>
    </submittedName>
</protein>
<proteinExistence type="predicted"/>
<name>A0ACC2RGH1_9FUNG</name>
<sequence length="154" mass="17086">MFNDITTKRVSLVYDPIYHHNGVSAAILEKVKLVLDTTYEQYISDSKGEDKCKLPHISKPPKDFPALAALPWEETLIILDYLLAWFCPLLKTIRNAQSRDATLMSSKSNEPRMPGLLPSQSGGAAEIKLESSSISGHDQQNFSPSQPDEPLGVM</sequence>
<keyword evidence="2" id="KW-1185">Reference proteome</keyword>
<evidence type="ECO:0000313" key="1">
    <source>
        <dbReference type="EMBL" id="KAJ9049149.1"/>
    </source>
</evidence>
<accession>A0ACC2RGH1</accession>
<dbReference type="EMBL" id="QTSX02007269">
    <property type="protein sequence ID" value="KAJ9049149.1"/>
    <property type="molecule type" value="Genomic_DNA"/>
</dbReference>